<sequence length="226" mass="25899">MSLTINKKAVRIPITNQTLFTPTHAQPNPTQFFKKRMFDLAVASSVTVLVLVWLLPLISLLIKLTSPGPILFVQLRTGRNGKPFRCFKFRTMRYEENADFKQATRNDSRITPLGRYLRKTNLDEMPQFINVLLGDMSIVGPRPHPVALDAQYWHSMPGYKERYTVLPGITGLAQSRGARGETEHLSKMKQRIRYDHLYIHRQSARLDATICWWTIKAAATGNKNAF</sequence>
<dbReference type="Proteomes" id="UP000239590">
    <property type="component" value="Unassembled WGS sequence"/>
</dbReference>
<evidence type="ECO:0000259" key="3">
    <source>
        <dbReference type="Pfam" id="PF02397"/>
    </source>
</evidence>
<dbReference type="RefSeq" id="WP_104715555.1">
    <property type="nucleotide sequence ID" value="NZ_PTRA01000006.1"/>
</dbReference>
<keyword evidence="2" id="KW-0812">Transmembrane</keyword>
<evidence type="ECO:0000256" key="1">
    <source>
        <dbReference type="ARBA" id="ARBA00006464"/>
    </source>
</evidence>
<accession>A0A2S7IGD7</accession>
<evidence type="ECO:0000313" key="5">
    <source>
        <dbReference type="Proteomes" id="UP000239590"/>
    </source>
</evidence>
<keyword evidence="2" id="KW-1133">Transmembrane helix</keyword>
<dbReference type="PANTHER" id="PTHR30576:SF0">
    <property type="entry name" value="UNDECAPRENYL-PHOSPHATE N-ACETYLGALACTOSAMINYL 1-PHOSPHATE TRANSFERASE-RELATED"/>
    <property type="match status" value="1"/>
</dbReference>
<proteinExistence type="inferred from homology"/>
<dbReference type="EMBL" id="PTRA01000006">
    <property type="protein sequence ID" value="PQA54431.1"/>
    <property type="molecule type" value="Genomic_DNA"/>
</dbReference>
<feature type="domain" description="Bacterial sugar transferase" evidence="3">
    <location>
        <begin position="35"/>
        <end position="218"/>
    </location>
</feature>
<dbReference type="OrthoDB" id="9774190at2"/>
<gene>
    <name evidence="4" type="ORF">C5O19_22035</name>
</gene>
<dbReference type="AlphaFoldDB" id="A0A2S7IGD7"/>
<keyword evidence="2" id="KW-0472">Membrane</keyword>
<keyword evidence="4" id="KW-0808">Transferase</keyword>
<dbReference type="InterPro" id="IPR003362">
    <property type="entry name" value="Bact_transf"/>
</dbReference>
<comment type="caution">
    <text evidence="4">The sequence shown here is derived from an EMBL/GenBank/DDBJ whole genome shotgun (WGS) entry which is preliminary data.</text>
</comment>
<feature type="transmembrane region" description="Helical" evidence="2">
    <location>
        <begin position="40"/>
        <end position="62"/>
    </location>
</feature>
<evidence type="ECO:0000256" key="2">
    <source>
        <dbReference type="SAM" id="Phobius"/>
    </source>
</evidence>
<reference evidence="5" key="1">
    <citation type="submission" date="2018-02" db="EMBL/GenBank/DDBJ databases">
        <title>Genome sequencing of Solimonas sp. HR-BB.</title>
        <authorList>
            <person name="Lee Y."/>
            <person name="Jeon C.O."/>
        </authorList>
    </citation>
    <scope>NUCLEOTIDE SEQUENCE [LARGE SCALE GENOMIC DNA]</scope>
    <source>
        <strain evidence="5">HR-U</strain>
    </source>
</reference>
<keyword evidence="5" id="KW-1185">Reference proteome</keyword>
<protein>
    <submittedName>
        <fullName evidence="4">Sugar transferase</fullName>
    </submittedName>
</protein>
<dbReference type="Pfam" id="PF02397">
    <property type="entry name" value="Bac_transf"/>
    <property type="match status" value="1"/>
</dbReference>
<evidence type="ECO:0000313" key="4">
    <source>
        <dbReference type="EMBL" id="PQA54431.1"/>
    </source>
</evidence>
<dbReference type="PANTHER" id="PTHR30576">
    <property type="entry name" value="COLANIC BIOSYNTHESIS UDP-GLUCOSE LIPID CARRIER TRANSFERASE"/>
    <property type="match status" value="1"/>
</dbReference>
<name>A0A2S7IGD7_9BACT</name>
<comment type="similarity">
    <text evidence="1">Belongs to the bacterial sugar transferase family.</text>
</comment>
<dbReference type="GO" id="GO:0016780">
    <property type="term" value="F:phosphotransferase activity, for other substituted phosphate groups"/>
    <property type="evidence" value="ECO:0007669"/>
    <property type="project" value="TreeGrafter"/>
</dbReference>
<organism evidence="4 5">
    <name type="scientific">Siphonobacter curvatus</name>
    <dbReference type="NCBI Taxonomy" id="2094562"/>
    <lineage>
        <taxon>Bacteria</taxon>
        <taxon>Pseudomonadati</taxon>
        <taxon>Bacteroidota</taxon>
        <taxon>Cytophagia</taxon>
        <taxon>Cytophagales</taxon>
        <taxon>Cytophagaceae</taxon>
        <taxon>Siphonobacter</taxon>
    </lineage>
</organism>